<proteinExistence type="predicted"/>
<dbReference type="EMBL" id="CM017652">
    <property type="protein sequence ID" value="TYI87363.1"/>
    <property type="molecule type" value="Genomic_DNA"/>
</dbReference>
<evidence type="ECO:0000313" key="3">
    <source>
        <dbReference type="Proteomes" id="UP000323597"/>
    </source>
</evidence>
<keyword evidence="1" id="KW-0472">Membrane</keyword>
<dbReference type="AlphaFoldDB" id="A0A5D2VDB1"/>
<feature type="transmembrane region" description="Helical" evidence="1">
    <location>
        <begin position="28"/>
        <end position="49"/>
    </location>
</feature>
<sequence length="50" mass="5720">MQDLIPPHPYSPDATKYNFPLSTSRFGVFHGFCHFSIAWAHSIVAYSFVM</sequence>
<evidence type="ECO:0000313" key="2">
    <source>
        <dbReference type="EMBL" id="TYI87363.1"/>
    </source>
</evidence>
<name>A0A5D2VDB1_GOSMU</name>
<evidence type="ECO:0000256" key="1">
    <source>
        <dbReference type="SAM" id="Phobius"/>
    </source>
</evidence>
<gene>
    <name evidence="2" type="ORF">E1A91_D04G129900v1</name>
</gene>
<protein>
    <submittedName>
        <fullName evidence="2">Uncharacterized protein</fullName>
    </submittedName>
</protein>
<keyword evidence="1" id="KW-0812">Transmembrane</keyword>
<accession>A0A5D2VDB1</accession>
<keyword evidence="1" id="KW-1133">Transmembrane helix</keyword>
<reference evidence="2 3" key="1">
    <citation type="submission" date="2019-07" db="EMBL/GenBank/DDBJ databases">
        <title>WGS assembly of Gossypium mustelinum.</title>
        <authorList>
            <person name="Chen Z.J."/>
            <person name="Sreedasyam A."/>
            <person name="Ando A."/>
            <person name="Song Q."/>
            <person name="De L."/>
            <person name="Hulse-Kemp A."/>
            <person name="Ding M."/>
            <person name="Ye W."/>
            <person name="Kirkbride R."/>
            <person name="Jenkins J."/>
            <person name="Plott C."/>
            <person name="Lovell J."/>
            <person name="Lin Y.-M."/>
            <person name="Vaughn R."/>
            <person name="Liu B."/>
            <person name="Li W."/>
            <person name="Simpson S."/>
            <person name="Scheffler B."/>
            <person name="Saski C."/>
            <person name="Grover C."/>
            <person name="Hu G."/>
            <person name="Conover J."/>
            <person name="Carlson J."/>
            <person name="Shu S."/>
            <person name="Boston L."/>
            <person name="Williams M."/>
            <person name="Peterson D."/>
            <person name="Mcgee K."/>
            <person name="Jones D."/>
            <person name="Wendel J."/>
            <person name="Stelly D."/>
            <person name="Grimwood J."/>
            <person name="Schmutz J."/>
        </authorList>
    </citation>
    <scope>NUCLEOTIDE SEQUENCE [LARGE SCALE GENOMIC DNA]</scope>
    <source>
        <strain evidence="2">1408120.09</strain>
    </source>
</reference>
<dbReference type="Proteomes" id="UP000323597">
    <property type="component" value="Chromosome D04"/>
</dbReference>
<keyword evidence="3" id="KW-1185">Reference proteome</keyword>
<organism evidence="2 3">
    <name type="scientific">Gossypium mustelinum</name>
    <name type="common">Cotton</name>
    <name type="synonym">Gossypium caicoense</name>
    <dbReference type="NCBI Taxonomy" id="34275"/>
    <lineage>
        <taxon>Eukaryota</taxon>
        <taxon>Viridiplantae</taxon>
        <taxon>Streptophyta</taxon>
        <taxon>Embryophyta</taxon>
        <taxon>Tracheophyta</taxon>
        <taxon>Spermatophyta</taxon>
        <taxon>Magnoliopsida</taxon>
        <taxon>eudicotyledons</taxon>
        <taxon>Gunneridae</taxon>
        <taxon>Pentapetalae</taxon>
        <taxon>rosids</taxon>
        <taxon>malvids</taxon>
        <taxon>Malvales</taxon>
        <taxon>Malvaceae</taxon>
        <taxon>Malvoideae</taxon>
        <taxon>Gossypium</taxon>
    </lineage>
</organism>